<protein>
    <recommendedName>
        <fullName evidence="4">Lipocalin-like domain-containing protein</fullName>
    </recommendedName>
</protein>
<sequence>MKNILKFTALLMTITLVLFSCRSEDEDVLRPSEQDALKANTNVANLIQNTSMKDGSFDNIIDRANCFTIKTPFTVSVNGVELTVNNEEGLETAEDILDEFDDDQDIIEIQFPIVIIQEDFTEITIDDLSSFDDLASTCPDENEEDDDIECIDFQYPITATLFNNNNDVINDISINNDEELYEFIDDLDDDLTVSIDFPITLILSDQSEVTVNSIQQLEAVIEDAEDDCDEDDDYDYNDDDCDTCTTEQLTDFLTNCSDWKVDTLERNNQYLEDLYTEYTFNFSANGTIAVENGTDSFSGTWESTGTGNDITVTINIEGLDDFNGSWTLHEIYEKNSEFEVELDMGEDELEFESNC</sequence>
<feature type="coiled-coil region" evidence="1">
    <location>
        <begin position="207"/>
        <end position="234"/>
    </location>
</feature>
<evidence type="ECO:0000256" key="1">
    <source>
        <dbReference type="SAM" id="Coils"/>
    </source>
</evidence>
<dbReference type="RefSeq" id="WP_378319580.1">
    <property type="nucleotide sequence ID" value="NZ_JBHUHY010000004.1"/>
</dbReference>
<keyword evidence="1" id="KW-0175">Coiled coil</keyword>
<evidence type="ECO:0008006" key="4">
    <source>
        <dbReference type="Google" id="ProtNLM"/>
    </source>
</evidence>
<keyword evidence="3" id="KW-1185">Reference proteome</keyword>
<proteinExistence type="predicted"/>
<name>A0ABW5AWW6_9FLAO</name>
<dbReference type="EMBL" id="JBHUHY010000004">
    <property type="protein sequence ID" value="MFD2186592.1"/>
    <property type="molecule type" value="Genomic_DNA"/>
</dbReference>
<dbReference type="Proteomes" id="UP001597344">
    <property type="component" value="Unassembled WGS sequence"/>
</dbReference>
<reference evidence="3" key="1">
    <citation type="journal article" date="2019" name="Int. J. Syst. Evol. Microbiol.">
        <title>The Global Catalogue of Microorganisms (GCM) 10K type strain sequencing project: providing services to taxonomists for standard genome sequencing and annotation.</title>
        <authorList>
            <consortium name="The Broad Institute Genomics Platform"/>
            <consortium name="The Broad Institute Genome Sequencing Center for Infectious Disease"/>
            <person name="Wu L."/>
            <person name="Ma J."/>
        </authorList>
    </citation>
    <scope>NUCLEOTIDE SEQUENCE [LARGE SCALE GENOMIC DNA]</scope>
    <source>
        <strain evidence="3">DT92</strain>
    </source>
</reference>
<organism evidence="2 3">
    <name type="scientific">Aquimarina celericrescens</name>
    <dbReference type="NCBI Taxonomy" id="1964542"/>
    <lineage>
        <taxon>Bacteria</taxon>
        <taxon>Pseudomonadati</taxon>
        <taxon>Bacteroidota</taxon>
        <taxon>Flavobacteriia</taxon>
        <taxon>Flavobacteriales</taxon>
        <taxon>Flavobacteriaceae</taxon>
        <taxon>Aquimarina</taxon>
    </lineage>
</organism>
<evidence type="ECO:0000313" key="3">
    <source>
        <dbReference type="Proteomes" id="UP001597344"/>
    </source>
</evidence>
<dbReference type="PROSITE" id="PS51257">
    <property type="entry name" value="PROKAR_LIPOPROTEIN"/>
    <property type="match status" value="1"/>
</dbReference>
<evidence type="ECO:0000313" key="2">
    <source>
        <dbReference type="EMBL" id="MFD2186592.1"/>
    </source>
</evidence>
<gene>
    <name evidence="2" type="ORF">ACFSJT_07290</name>
</gene>
<accession>A0ABW5AWW6</accession>
<comment type="caution">
    <text evidence="2">The sequence shown here is derived from an EMBL/GenBank/DDBJ whole genome shotgun (WGS) entry which is preliminary data.</text>
</comment>